<keyword evidence="3" id="KW-1185">Reference proteome</keyword>
<comment type="caution">
    <text evidence="2">The sequence shown here is derived from an EMBL/GenBank/DDBJ whole genome shotgun (WGS) entry which is preliminary data.</text>
</comment>
<evidence type="ECO:0008006" key="4">
    <source>
        <dbReference type="Google" id="ProtNLM"/>
    </source>
</evidence>
<reference evidence="2" key="1">
    <citation type="journal article" date="2023" name="Mol. Phylogenet. Evol.">
        <title>Genome-scale phylogeny and comparative genomics of the fungal order Sordariales.</title>
        <authorList>
            <person name="Hensen N."/>
            <person name="Bonometti L."/>
            <person name="Westerberg I."/>
            <person name="Brannstrom I.O."/>
            <person name="Guillou S."/>
            <person name="Cros-Aarteil S."/>
            <person name="Calhoun S."/>
            <person name="Haridas S."/>
            <person name="Kuo A."/>
            <person name="Mondo S."/>
            <person name="Pangilinan J."/>
            <person name="Riley R."/>
            <person name="LaButti K."/>
            <person name="Andreopoulos B."/>
            <person name="Lipzen A."/>
            <person name="Chen C."/>
            <person name="Yan M."/>
            <person name="Daum C."/>
            <person name="Ng V."/>
            <person name="Clum A."/>
            <person name="Steindorff A."/>
            <person name="Ohm R.A."/>
            <person name="Martin F."/>
            <person name="Silar P."/>
            <person name="Natvig D.O."/>
            <person name="Lalanne C."/>
            <person name="Gautier V."/>
            <person name="Ament-Velasquez S.L."/>
            <person name="Kruys A."/>
            <person name="Hutchinson M.I."/>
            <person name="Powell A.J."/>
            <person name="Barry K."/>
            <person name="Miller A.N."/>
            <person name="Grigoriev I.V."/>
            <person name="Debuchy R."/>
            <person name="Gladieux P."/>
            <person name="Hiltunen Thoren M."/>
            <person name="Johannesson H."/>
        </authorList>
    </citation>
    <scope>NUCLEOTIDE SEQUENCE</scope>
    <source>
        <strain evidence="2">FGSC 1904</strain>
    </source>
</reference>
<feature type="region of interest" description="Disordered" evidence="1">
    <location>
        <begin position="72"/>
        <end position="155"/>
    </location>
</feature>
<feature type="compositionally biased region" description="Low complexity" evidence="1">
    <location>
        <begin position="11"/>
        <end position="20"/>
    </location>
</feature>
<reference evidence="2" key="2">
    <citation type="submission" date="2023-07" db="EMBL/GenBank/DDBJ databases">
        <authorList>
            <consortium name="Lawrence Berkeley National Laboratory"/>
            <person name="Haridas S."/>
            <person name="Hensen N."/>
            <person name="Bonometti L."/>
            <person name="Westerberg I."/>
            <person name="Brannstrom I.O."/>
            <person name="Guillou S."/>
            <person name="Cros-Aarteil S."/>
            <person name="Calhoun S."/>
            <person name="Kuo A."/>
            <person name="Mondo S."/>
            <person name="Pangilinan J."/>
            <person name="Riley R."/>
            <person name="LaButti K."/>
            <person name="Andreopoulos B."/>
            <person name="Lipzen A."/>
            <person name="Chen C."/>
            <person name="Yanf M."/>
            <person name="Daum C."/>
            <person name="Ng V."/>
            <person name="Clum A."/>
            <person name="Steindorff A."/>
            <person name="Ohm R."/>
            <person name="Martin F."/>
            <person name="Silar P."/>
            <person name="Natvig D."/>
            <person name="Lalanne C."/>
            <person name="Gautier V."/>
            <person name="Ament-velasquez S.L."/>
            <person name="Kruys A."/>
            <person name="Hutchinson M.I."/>
            <person name="Powell A.J."/>
            <person name="Barry K."/>
            <person name="Miller A.N."/>
            <person name="Grigoriev I.V."/>
            <person name="Debuchy R."/>
            <person name="Gladieux P."/>
            <person name="Thoren M.H."/>
            <person name="Johannesson H."/>
        </authorList>
    </citation>
    <scope>NUCLEOTIDE SEQUENCE</scope>
    <source>
        <strain evidence="2">FGSC 1904</strain>
    </source>
</reference>
<name>A0AAE0PB44_SORBR</name>
<proteinExistence type="predicted"/>
<dbReference type="AlphaFoldDB" id="A0AAE0PB44"/>
<sequence>MPESQPKRNFPSSISPSPRSGGHVDKRSRLNDAVIDLTGDSEDDKVGVAPVALRQHPSRALALRPPPFPLSVWPPPAQNLQPPVAEVEEEPHGPNAQDRLRVPAHQTAQPPPEPHIPARIRTPSPPPQAIEIVDLTNDSDAEQRRRSPRSPTPSFDYRITLWAQETRQFEGKLIMDEPEQARLAAEEACRCPLWLNDNDNNNNNHSIPRIIIFCDGSSNQKAGMKRKGTKGGYGVVFRNPWTSEEDRGRRRRQQQGRARARAAGFEVRSWSFEKMFSSGQAELAAIAQSIDTALRLREKHPGAAKFEVRIFTDSQECWHRLDRGLNQNPGRFSFRHTEPILRAAIWLSHRLKIMGGELEVRWNPRRCADGARLADDAAGVHSRGVDPGAFNERHVRLFERDGILSMVHEEISAVVRERANPPPVVPLPDWF</sequence>
<organism evidence="2 3">
    <name type="scientific">Sordaria brevicollis</name>
    <dbReference type="NCBI Taxonomy" id="83679"/>
    <lineage>
        <taxon>Eukaryota</taxon>
        <taxon>Fungi</taxon>
        <taxon>Dikarya</taxon>
        <taxon>Ascomycota</taxon>
        <taxon>Pezizomycotina</taxon>
        <taxon>Sordariomycetes</taxon>
        <taxon>Sordariomycetidae</taxon>
        <taxon>Sordariales</taxon>
        <taxon>Sordariaceae</taxon>
        <taxon>Sordaria</taxon>
    </lineage>
</organism>
<dbReference type="SUPFAM" id="SSF53098">
    <property type="entry name" value="Ribonuclease H-like"/>
    <property type="match status" value="1"/>
</dbReference>
<dbReference type="InterPro" id="IPR012337">
    <property type="entry name" value="RNaseH-like_sf"/>
</dbReference>
<protein>
    <recommendedName>
        <fullName evidence="4">RNase H type-1 domain-containing protein</fullName>
    </recommendedName>
</protein>
<dbReference type="Proteomes" id="UP001281003">
    <property type="component" value="Unassembled WGS sequence"/>
</dbReference>
<dbReference type="Gene3D" id="3.30.420.10">
    <property type="entry name" value="Ribonuclease H-like superfamily/Ribonuclease H"/>
    <property type="match status" value="1"/>
</dbReference>
<evidence type="ECO:0000256" key="1">
    <source>
        <dbReference type="SAM" id="MobiDB-lite"/>
    </source>
</evidence>
<dbReference type="InterPro" id="IPR036397">
    <property type="entry name" value="RNaseH_sf"/>
</dbReference>
<accession>A0AAE0PB44</accession>
<evidence type="ECO:0000313" key="3">
    <source>
        <dbReference type="Proteomes" id="UP001281003"/>
    </source>
</evidence>
<feature type="region of interest" description="Disordered" evidence="1">
    <location>
        <begin position="1"/>
        <end position="45"/>
    </location>
</feature>
<gene>
    <name evidence="2" type="ORF">B0T20DRAFT_276172</name>
</gene>
<dbReference type="EMBL" id="JAUTDP010000009">
    <property type="protein sequence ID" value="KAK3396605.1"/>
    <property type="molecule type" value="Genomic_DNA"/>
</dbReference>
<evidence type="ECO:0000313" key="2">
    <source>
        <dbReference type="EMBL" id="KAK3396605.1"/>
    </source>
</evidence>
<dbReference type="GO" id="GO:0003676">
    <property type="term" value="F:nucleic acid binding"/>
    <property type="evidence" value="ECO:0007669"/>
    <property type="project" value="InterPro"/>
</dbReference>